<evidence type="ECO:0000313" key="18">
    <source>
        <dbReference type="Proteomes" id="UP001497444"/>
    </source>
</evidence>
<evidence type="ECO:0000256" key="5">
    <source>
        <dbReference type="ARBA" id="ARBA00022679"/>
    </source>
</evidence>
<evidence type="ECO:0000256" key="10">
    <source>
        <dbReference type="ARBA" id="ARBA00022833"/>
    </source>
</evidence>
<feature type="compositionally biased region" description="Low complexity" evidence="14">
    <location>
        <begin position="463"/>
        <end position="472"/>
    </location>
</feature>
<feature type="region of interest" description="Disordered" evidence="14">
    <location>
        <begin position="445"/>
        <end position="475"/>
    </location>
</feature>
<accession>A0ABP0XA73</accession>
<evidence type="ECO:0000256" key="15">
    <source>
        <dbReference type="SAM" id="Phobius"/>
    </source>
</evidence>
<feature type="region of interest" description="Disordered" evidence="14">
    <location>
        <begin position="371"/>
        <end position="395"/>
    </location>
</feature>
<dbReference type="EC" id="2.3.2.27" evidence="4"/>
<evidence type="ECO:0000256" key="7">
    <source>
        <dbReference type="ARBA" id="ARBA00022723"/>
    </source>
</evidence>
<feature type="compositionally biased region" description="Basic and acidic residues" evidence="14">
    <location>
        <begin position="199"/>
        <end position="212"/>
    </location>
</feature>
<proteinExistence type="predicted"/>
<evidence type="ECO:0000256" key="9">
    <source>
        <dbReference type="ARBA" id="ARBA00022786"/>
    </source>
</evidence>
<dbReference type="Gene3D" id="3.30.40.10">
    <property type="entry name" value="Zinc/RING finger domain, C3HC4 (zinc finger)"/>
    <property type="match status" value="1"/>
</dbReference>
<evidence type="ECO:0000256" key="14">
    <source>
        <dbReference type="SAM" id="MobiDB-lite"/>
    </source>
</evidence>
<keyword evidence="18" id="KW-1185">Reference proteome</keyword>
<evidence type="ECO:0000256" key="13">
    <source>
        <dbReference type="PROSITE-ProRule" id="PRU00175"/>
    </source>
</evidence>
<dbReference type="Pfam" id="PF13639">
    <property type="entry name" value="zf-RING_2"/>
    <property type="match status" value="1"/>
</dbReference>
<keyword evidence="8 13" id="KW-0863">Zinc-finger</keyword>
<keyword evidence="9" id="KW-0833">Ubl conjugation pathway</keyword>
<feature type="region of interest" description="Disordered" evidence="14">
    <location>
        <begin position="292"/>
        <end position="334"/>
    </location>
</feature>
<dbReference type="PROSITE" id="PS50089">
    <property type="entry name" value="ZF_RING_2"/>
    <property type="match status" value="1"/>
</dbReference>
<feature type="transmembrane region" description="Helical" evidence="15">
    <location>
        <begin position="31"/>
        <end position="53"/>
    </location>
</feature>
<dbReference type="PANTHER" id="PTHR46913">
    <property type="entry name" value="RING-H2 FINGER PROTEIN ATL16"/>
    <property type="match status" value="1"/>
</dbReference>
<gene>
    <name evidence="17" type="ORF">CSSPJE1EN1_LOCUS20818</name>
</gene>
<evidence type="ECO:0000256" key="6">
    <source>
        <dbReference type="ARBA" id="ARBA00022692"/>
    </source>
</evidence>
<dbReference type="Proteomes" id="UP001497444">
    <property type="component" value="Chromosome 6"/>
</dbReference>
<evidence type="ECO:0000259" key="16">
    <source>
        <dbReference type="PROSITE" id="PS50089"/>
    </source>
</evidence>
<evidence type="ECO:0000256" key="2">
    <source>
        <dbReference type="ARBA" id="ARBA00004167"/>
    </source>
</evidence>
<feature type="compositionally biased region" description="Polar residues" evidence="14">
    <location>
        <begin position="445"/>
        <end position="462"/>
    </location>
</feature>
<evidence type="ECO:0000256" key="11">
    <source>
        <dbReference type="ARBA" id="ARBA00022989"/>
    </source>
</evidence>
<dbReference type="InterPro" id="IPR001841">
    <property type="entry name" value="Znf_RING"/>
</dbReference>
<evidence type="ECO:0000256" key="4">
    <source>
        <dbReference type="ARBA" id="ARBA00012483"/>
    </source>
</evidence>
<keyword evidence="6 15" id="KW-0812">Transmembrane</keyword>
<protein>
    <recommendedName>
        <fullName evidence="4">RING-type E3 ubiquitin transferase</fullName>
        <ecNumber evidence="4">2.3.2.27</ecNumber>
    </recommendedName>
</protein>
<dbReference type="PANTHER" id="PTHR46913:SF1">
    <property type="entry name" value="RING-H2 FINGER PROTEIN ATL16"/>
    <property type="match status" value="1"/>
</dbReference>
<keyword evidence="5" id="KW-0808">Transferase</keyword>
<feature type="compositionally biased region" description="Polar residues" evidence="14">
    <location>
        <begin position="227"/>
        <end position="262"/>
    </location>
</feature>
<dbReference type="InterPro" id="IPR013083">
    <property type="entry name" value="Znf_RING/FYVE/PHD"/>
</dbReference>
<organism evidence="17 18">
    <name type="scientific">Sphagnum jensenii</name>
    <dbReference type="NCBI Taxonomy" id="128206"/>
    <lineage>
        <taxon>Eukaryota</taxon>
        <taxon>Viridiplantae</taxon>
        <taxon>Streptophyta</taxon>
        <taxon>Embryophyta</taxon>
        <taxon>Bryophyta</taxon>
        <taxon>Sphagnophytina</taxon>
        <taxon>Sphagnopsida</taxon>
        <taxon>Sphagnales</taxon>
        <taxon>Sphagnaceae</taxon>
        <taxon>Sphagnum</taxon>
    </lineage>
</organism>
<comment type="pathway">
    <text evidence="3">Protein modification; protein ubiquitination.</text>
</comment>
<evidence type="ECO:0000256" key="12">
    <source>
        <dbReference type="ARBA" id="ARBA00023136"/>
    </source>
</evidence>
<comment type="subcellular location">
    <subcellularLocation>
        <location evidence="2">Membrane</location>
        <topology evidence="2">Single-pass membrane protein</topology>
    </subcellularLocation>
</comment>
<dbReference type="InterPro" id="IPR044600">
    <property type="entry name" value="ATL1/ATL16-like"/>
</dbReference>
<keyword evidence="12 15" id="KW-0472">Membrane</keyword>
<dbReference type="SMART" id="SM00184">
    <property type="entry name" value="RING"/>
    <property type="match status" value="1"/>
</dbReference>
<comment type="catalytic activity">
    <reaction evidence="1">
        <text>S-ubiquitinyl-[E2 ubiquitin-conjugating enzyme]-L-cysteine + [acceptor protein]-L-lysine = [E2 ubiquitin-conjugating enzyme]-L-cysteine + N(6)-ubiquitinyl-[acceptor protein]-L-lysine.</text>
        <dbReference type="EC" id="2.3.2.27"/>
    </reaction>
</comment>
<name>A0ABP0XA73_9BRYO</name>
<evidence type="ECO:0000256" key="3">
    <source>
        <dbReference type="ARBA" id="ARBA00004906"/>
    </source>
</evidence>
<feature type="region of interest" description="Disordered" evidence="14">
    <location>
        <begin position="198"/>
        <end position="277"/>
    </location>
</feature>
<keyword evidence="7" id="KW-0479">Metal-binding</keyword>
<dbReference type="SUPFAM" id="SSF57850">
    <property type="entry name" value="RING/U-box"/>
    <property type="match status" value="1"/>
</dbReference>
<keyword evidence="10" id="KW-0862">Zinc</keyword>
<dbReference type="CDD" id="cd16461">
    <property type="entry name" value="RING-H2_EL5-like"/>
    <property type="match status" value="1"/>
</dbReference>
<evidence type="ECO:0000313" key="17">
    <source>
        <dbReference type="EMBL" id="CAK9275340.1"/>
    </source>
</evidence>
<evidence type="ECO:0000256" key="1">
    <source>
        <dbReference type="ARBA" id="ARBA00000900"/>
    </source>
</evidence>
<keyword evidence="11 15" id="KW-1133">Transmembrane helix</keyword>
<dbReference type="EMBL" id="OZ020101">
    <property type="protein sequence ID" value="CAK9275340.1"/>
    <property type="molecule type" value="Genomic_DNA"/>
</dbReference>
<reference evidence="17" key="1">
    <citation type="submission" date="2024-02" db="EMBL/GenBank/DDBJ databases">
        <authorList>
            <consortium name="ELIXIR-Norway"/>
            <consortium name="Elixir Norway"/>
        </authorList>
    </citation>
    <scope>NUCLEOTIDE SEQUENCE</scope>
</reference>
<evidence type="ECO:0000256" key="8">
    <source>
        <dbReference type="ARBA" id="ARBA00022771"/>
    </source>
</evidence>
<feature type="compositionally biased region" description="Polar residues" evidence="14">
    <location>
        <begin position="380"/>
        <end position="395"/>
    </location>
</feature>
<sequence length="490" mass="51250">MSSSAPLPPAAGTSPFNPSSPPSAYMVNSKIMVVAVAVLFGVVLLVFCIHIYAKWFWRNHAAGSIAAASNLQAGPGGSSAGAGAAAHSVSWSRRRRAGQLNFLMGDHHSNSNNNNHLAPHFLGDGFGLDKAVVELLPTFVYRAAEMKGSSVLECAVCLEEFEEKETGRLLPRCNHSFHLDCIDMWFHSHSSCPLCRTSVKPDKASPPHESWHLLDQSNPAAGGPASDSPNQQQLLRVESRNMQMSSTQAASEASGSSLNTVRSSAGAPGAAGGGVSSAHIPEVSTQQVHVAGGMDSGLAGSDQLEPHQEQIQAPTTTRSEKGQEPNGSNSHVGPAYIPPNVLFWGTHYTHLNAAAAQSPATTTILQAVDSELQQQQQQQGPFASNSGSATGGQASNSAVAVEISMATTRSPVAVAEAEGSSRSHMARLVSLKHLLSKGRPIASSSPTLPIYSSQTSDLEQGESSSPSSSLSSRIPETSTALNIMGFFLSS</sequence>
<feature type="domain" description="RING-type" evidence="16">
    <location>
        <begin position="154"/>
        <end position="196"/>
    </location>
</feature>